<dbReference type="PANTHER" id="PTHR46206:SF2">
    <property type="entry name" value="CYTOCHROME P450 MONOOXYGENASE AUSG-RELATED"/>
    <property type="match status" value="1"/>
</dbReference>
<comment type="cofactor">
    <cofactor evidence="1 8">
        <name>heme</name>
        <dbReference type="ChEBI" id="CHEBI:30413"/>
    </cofactor>
</comment>
<name>A0A1B7XWH2_COLHI</name>
<dbReference type="GO" id="GO:0005506">
    <property type="term" value="F:iron ion binding"/>
    <property type="evidence" value="ECO:0007669"/>
    <property type="project" value="InterPro"/>
</dbReference>
<dbReference type="InterPro" id="IPR036396">
    <property type="entry name" value="Cyt_P450_sf"/>
</dbReference>
<keyword evidence="4 8" id="KW-0479">Metal-binding</keyword>
<feature type="binding site" description="axial binding residue" evidence="8">
    <location>
        <position position="536"/>
    </location>
    <ligand>
        <name>heme</name>
        <dbReference type="ChEBI" id="CHEBI:30413"/>
    </ligand>
    <ligandPart>
        <name>Fe</name>
        <dbReference type="ChEBI" id="CHEBI:18248"/>
    </ligandPart>
</feature>
<accession>A0A1B7XWH2</accession>
<proteinExistence type="inferred from homology"/>
<protein>
    <submittedName>
        <fullName evidence="11">p450 monooxygenase</fullName>
    </submittedName>
</protein>
<evidence type="ECO:0000256" key="4">
    <source>
        <dbReference type="ARBA" id="ARBA00022723"/>
    </source>
</evidence>
<keyword evidence="12" id="KW-1185">Reference proteome</keyword>
<dbReference type="PROSITE" id="PS00086">
    <property type="entry name" value="CYTOCHROME_P450"/>
    <property type="match status" value="1"/>
</dbReference>
<keyword evidence="10" id="KW-0472">Membrane</keyword>
<evidence type="ECO:0000256" key="5">
    <source>
        <dbReference type="ARBA" id="ARBA00023002"/>
    </source>
</evidence>
<dbReference type="PRINTS" id="PR00465">
    <property type="entry name" value="EP450IV"/>
</dbReference>
<dbReference type="Proteomes" id="UP000092177">
    <property type="component" value="Chromosome 9"/>
</dbReference>
<dbReference type="GO" id="GO:0016705">
    <property type="term" value="F:oxidoreductase activity, acting on paired donors, with incorporation or reduction of molecular oxygen"/>
    <property type="evidence" value="ECO:0007669"/>
    <property type="project" value="InterPro"/>
</dbReference>
<dbReference type="OrthoDB" id="1844152at2759"/>
<organism evidence="11 12">
    <name type="scientific">Colletotrichum higginsianum (strain IMI 349063)</name>
    <name type="common">Crucifer anthracnose fungus</name>
    <dbReference type="NCBI Taxonomy" id="759273"/>
    <lineage>
        <taxon>Eukaryota</taxon>
        <taxon>Fungi</taxon>
        <taxon>Dikarya</taxon>
        <taxon>Ascomycota</taxon>
        <taxon>Pezizomycotina</taxon>
        <taxon>Sordariomycetes</taxon>
        <taxon>Hypocreomycetidae</taxon>
        <taxon>Glomerellales</taxon>
        <taxon>Glomerellaceae</taxon>
        <taxon>Colletotrichum</taxon>
        <taxon>Colletotrichum destructivum species complex</taxon>
    </lineage>
</organism>
<evidence type="ECO:0000256" key="8">
    <source>
        <dbReference type="PIRSR" id="PIRSR602403-1"/>
    </source>
</evidence>
<dbReference type="VEuPathDB" id="FungiDB:CH63R_13228"/>
<dbReference type="InterPro" id="IPR017972">
    <property type="entry name" value="Cyt_P450_CS"/>
</dbReference>
<dbReference type="RefSeq" id="XP_018152619.1">
    <property type="nucleotide sequence ID" value="XM_018308202.1"/>
</dbReference>
<dbReference type="EMBL" id="LTAN01000009">
    <property type="protein sequence ID" value="OBR04101.1"/>
    <property type="molecule type" value="Genomic_DNA"/>
</dbReference>
<feature type="transmembrane region" description="Helical" evidence="10">
    <location>
        <begin position="20"/>
        <end position="38"/>
    </location>
</feature>
<dbReference type="SUPFAM" id="SSF48264">
    <property type="entry name" value="Cytochrome P450"/>
    <property type="match status" value="1"/>
</dbReference>
<dbReference type="Gene3D" id="1.10.630.10">
    <property type="entry name" value="Cytochrome P450"/>
    <property type="match status" value="1"/>
</dbReference>
<evidence type="ECO:0000256" key="2">
    <source>
        <dbReference type="ARBA" id="ARBA00010617"/>
    </source>
</evidence>
<keyword evidence="6 8" id="KW-0408">Iron</keyword>
<keyword evidence="5 9" id="KW-0560">Oxidoreductase</keyword>
<evidence type="ECO:0000256" key="3">
    <source>
        <dbReference type="ARBA" id="ARBA00022617"/>
    </source>
</evidence>
<evidence type="ECO:0000256" key="9">
    <source>
        <dbReference type="RuleBase" id="RU000461"/>
    </source>
</evidence>
<evidence type="ECO:0000313" key="12">
    <source>
        <dbReference type="Proteomes" id="UP000092177"/>
    </source>
</evidence>
<evidence type="ECO:0000256" key="1">
    <source>
        <dbReference type="ARBA" id="ARBA00001971"/>
    </source>
</evidence>
<keyword evidence="3 8" id="KW-0349">Heme</keyword>
<dbReference type="InterPro" id="IPR001128">
    <property type="entry name" value="Cyt_P450"/>
</dbReference>
<evidence type="ECO:0000256" key="7">
    <source>
        <dbReference type="ARBA" id="ARBA00023033"/>
    </source>
</evidence>
<dbReference type="Pfam" id="PF00067">
    <property type="entry name" value="p450"/>
    <property type="match status" value="1"/>
</dbReference>
<dbReference type="GO" id="GO:0020037">
    <property type="term" value="F:heme binding"/>
    <property type="evidence" value="ECO:0007669"/>
    <property type="project" value="InterPro"/>
</dbReference>
<sequence>MESVSVDCLLLAKTLGHCQLVGSFAVLLTLLFGVYHFLRGPLLYPGFPAVGLDDKSWGWFRYRNAVREYRTRGKQIVNEGSEVSEFGHPKLHDAVPVDLTNILCLCLYPKTRKPFQVVTDTVTKICFPPEYANELKNIKALSFTKALEKVELFTAYRGFEPIKAASHESNILQNVTRLRITPSLIVTRLIRAASQSIRLDKELTAVPRPLDGRNRRRNFYRSQRTTWSPNRMPTPPATADWQEAAFKPIGQNLVARLSARLFVGTQLCRNQEWLKVSTAYAVDGFVAAYALRGWHPLVRWAVSWFLPECRRLRKTVSDARRILEPVIKGHSRHDRQHASGESCKSSPRADTIDWLLEAFDKAGITGRWNVADAQLGLSIVAIHTTTELLTGALFDIVAAGPHLVDELREEIVRVLGPETVAQSQGNTVFSKTSLYEMKLLDSTLKESQRMHTRGIGAMGRVSEADVQLSDGSTIPKGAFSIVTLGCYHDEKVYPQPGIFNPRRFLEMRSKPGEEKNWQLVTTSPHHLGFGYGDHACPGRFLAANEVKIALVYLLMEYDWKLPGQRPQDTMVIGSQHQADARAKVLFKKRVSEIAL</sequence>
<evidence type="ECO:0000313" key="11">
    <source>
        <dbReference type="EMBL" id="OBR04101.1"/>
    </source>
</evidence>
<keyword evidence="10" id="KW-0812">Transmembrane</keyword>
<keyword evidence="10" id="KW-1133">Transmembrane helix</keyword>
<dbReference type="PANTHER" id="PTHR46206">
    <property type="entry name" value="CYTOCHROME P450"/>
    <property type="match status" value="1"/>
</dbReference>
<reference evidence="12" key="1">
    <citation type="journal article" date="2017" name="BMC Genomics">
        <title>Gapless genome assembly of Colletotrichum higginsianum reveals chromosome structure and association of transposable elements with secondary metabolite gene clusters.</title>
        <authorList>
            <person name="Dallery J.-F."/>
            <person name="Lapalu N."/>
            <person name="Zampounis A."/>
            <person name="Pigne S."/>
            <person name="Luyten I."/>
            <person name="Amselem J."/>
            <person name="Wittenberg A.H.J."/>
            <person name="Zhou S."/>
            <person name="de Queiroz M.V."/>
            <person name="Robin G.P."/>
            <person name="Auger A."/>
            <person name="Hainaut M."/>
            <person name="Henrissat B."/>
            <person name="Kim K.-T."/>
            <person name="Lee Y.-H."/>
            <person name="Lespinet O."/>
            <person name="Schwartz D.C."/>
            <person name="Thon M.R."/>
            <person name="O'Connell R.J."/>
        </authorList>
    </citation>
    <scope>NUCLEOTIDE SEQUENCE [LARGE SCALE GENOMIC DNA]</scope>
    <source>
        <strain evidence="12">IMI 349063</strain>
    </source>
</reference>
<dbReference type="AlphaFoldDB" id="A0A1B7XWH2"/>
<comment type="caution">
    <text evidence="11">The sequence shown here is derived from an EMBL/GenBank/DDBJ whole genome shotgun (WGS) entry which is preliminary data.</text>
</comment>
<dbReference type="CDD" id="cd11041">
    <property type="entry name" value="CYP503A1-like"/>
    <property type="match status" value="1"/>
</dbReference>
<keyword evidence="7 9" id="KW-0503">Monooxygenase</keyword>
<gene>
    <name evidence="11" type="ORF">CH63R_13228</name>
</gene>
<comment type="similarity">
    <text evidence="2 9">Belongs to the cytochrome P450 family.</text>
</comment>
<dbReference type="KEGG" id="chig:CH63R_13228"/>
<evidence type="ECO:0000256" key="6">
    <source>
        <dbReference type="ARBA" id="ARBA00023004"/>
    </source>
</evidence>
<dbReference type="GeneID" id="28872309"/>
<dbReference type="GO" id="GO:0004497">
    <property type="term" value="F:monooxygenase activity"/>
    <property type="evidence" value="ECO:0007669"/>
    <property type="project" value="UniProtKB-KW"/>
</dbReference>
<evidence type="ECO:0000256" key="10">
    <source>
        <dbReference type="SAM" id="Phobius"/>
    </source>
</evidence>
<dbReference type="InterPro" id="IPR002403">
    <property type="entry name" value="Cyt_P450_E_grp-IV"/>
</dbReference>